<keyword evidence="2 7" id="KW-0732">Signal</keyword>
<reference evidence="9 10" key="1">
    <citation type="submission" date="2024-02" db="EMBL/GenBank/DDBJ databases">
        <title>A chromosome-level genome assembly of Drosophila madeirensis, a fruit fly species endemic to Madeira island.</title>
        <authorList>
            <person name="Tomihara K."/>
            <person name="Llopart A."/>
            <person name="Yamamoto D."/>
        </authorList>
    </citation>
    <scope>NUCLEOTIDE SEQUENCE [LARGE SCALE GENOMIC DNA]</scope>
    <source>
        <strain evidence="9 10">RF1</strain>
    </source>
</reference>
<feature type="signal peptide" evidence="7">
    <location>
        <begin position="1"/>
        <end position="30"/>
    </location>
</feature>
<dbReference type="Pfam" id="PF01607">
    <property type="entry name" value="CBM_14"/>
    <property type="match status" value="3"/>
</dbReference>
<evidence type="ECO:0000256" key="4">
    <source>
        <dbReference type="ARBA" id="ARBA00023157"/>
    </source>
</evidence>
<dbReference type="InterPro" id="IPR051940">
    <property type="entry name" value="Chitin_bind-dev_reg"/>
</dbReference>
<feature type="domain" description="Chitin-binding type-2" evidence="8">
    <location>
        <begin position="40"/>
        <end position="96"/>
    </location>
</feature>
<organism evidence="9 10">
    <name type="scientific">Drosophila madeirensis</name>
    <name type="common">Fruit fly</name>
    <dbReference type="NCBI Taxonomy" id="30013"/>
    <lineage>
        <taxon>Eukaryota</taxon>
        <taxon>Metazoa</taxon>
        <taxon>Ecdysozoa</taxon>
        <taxon>Arthropoda</taxon>
        <taxon>Hexapoda</taxon>
        <taxon>Insecta</taxon>
        <taxon>Pterygota</taxon>
        <taxon>Neoptera</taxon>
        <taxon>Endopterygota</taxon>
        <taxon>Diptera</taxon>
        <taxon>Brachycera</taxon>
        <taxon>Muscomorpha</taxon>
        <taxon>Ephydroidea</taxon>
        <taxon>Drosophilidae</taxon>
        <taxon>Drosophila</taxon>
        <taxon>Sophophora</taxon>
    </lineage>
</organism>
<protein>
    <submittedName>
        <fullName evidence="9">Probable endochitinase</fullName>
    </submittedName>
</protein>
<dbReference type="EMBL" id="AP029265">
    <property type="protein sequence ID" value="BFF98283.1"/>
    <property type="molecule type" value="Genomic_DNA"/>
</dbReference>
<evidence type="ECO:0000256" key="6">
    <source>
        <dbReference type="SAM" id="MobiDB-lite"/>
    </source>
</evidence>
<dbReference type="GO" id="GO:0008061">
    <property type="term" value="F:chitin binding"/>
    <property type="evidence" value="ECO:0007669"/>
    <property type="project" value="UniProtKB-KW"/>
</dbReference>
<evidence type="ECO:0000256" key="3">
    <source>
        <dbReference type="ARBA" id="ARBA00022737"/>
    </source>
</evidence>
<name>A0AAU9FRX7_DROMD</name>
<dbReference type="PROSITE" id="PS50940">
    <property type="entry name" value="CHIT_BIND_II"/>
    <property type="match status" value="3"/>
</dbReference>
<keyword evidence="3" id="KW-0677">Repeat</keyword>
<evidence type="ECO:0000313" key="9">
    <source>
        <dbReference type="EMBL" id="BFF98283.1"/>
    </source>
</evidence>
<evidence type="ECO:0000259" key="8">
    <source>
        <dbReference type="PROSITE" id="PS50940"/>
    </source>
</evidence>
<feature type="compositionally biased region" description="Basic residues" evidence="6">
    <location>
        <begin position="287"/>
        <end position="297"/>
    </location>
</feature>
<dbReference type="Proteomes" id="UP001500889">
    <property type="component" value="Chromosome J"/>
</dbReference>
<keyword evidence="5" id="KW-0325">Glycoprotein</keyword>
<evidence type="ECO:0000256" key="1">
    <source>
        <dbReference type="ARBA" id="ARBA00022669"/>
    </source>
</evidence>
<keyword evidence="4" id="KW-1015">Disulfide bond</keyword>
<feature type="region of interest" description="Disordered" evidence="6">
    <location>
        <begin position="102"/>
        <end position="144"/>
    </location>
</feature>
<keyword evidence="10" id="KW-1185">Reference proteome</keyword>
<dbReference type="AlphaFoldDB" id="A0AAU9FRX7"/>
<evidence type="ECO:0000313" key="10">
    <source>
        <dbReference type="Proteomes" id="UP001500889"/>
    </source>
</evidence>
<feature type="domain" description="Chitin-binding type-2" evidence="8">
    <location>
        <begin position="217"/>
        <end position="274"/>
    </location>
</feature>
<dbReference type="Gene3D" id="2.170.140.10">
    <property type="entry name" value="Chitin binding domain"/>
    <property type="match status" value="3"/>
</dbReference>
<dbReference type="InterPro" id="IPR036508">
    <property type="entry name" value="Chitin-bd_dom_sf"/>
</dbReference>
<dbReference type="PANTHER" id="PTHR23301:SF0">
    <property type="entry name" value="CHITIN-BINDING TYPE-2 DOMAIN-CONTAINING PROTEIN-RELATED"/>
    <property type="match status" value="1"/>
</dbReference>
<dbReference type="GO" id="GO:0005576">
    <property type="term" value="C:extracellular region"/>
    <property type="evidence" value="ECO:0007669"/>
    <property type="project" value="InterPro"/>
</dbReference>
<gene>
    <name evidence="9" type="ORF">DMAD_06481</name>
</gene>
<evidence type="ECO:0000256" key="5">
    <source>
        <dbReference type="ARBA" id="ARBA00023180"/>
    </source>
</evidence>
<sequence>MEKFSSIAIPNMKLLGLLWTLCVLHKTSLARVQDGFSFKTSICDGKNGGLLPMYGTCRGYYVCLNGNAVIGSCDGGTLFNPKTLHCDDALDVDCIFESKLSDYNDGSSSESEEDEELPKTDAPPTRRPSKQQRPQPQTQQTSDTFNRVCAGKKDGITLAKDDSCSEYFVCESKQPRLRVCPTNRHFSPTRRICMKPKDAKCLVSQENSRLEEPATSAGACSEEKENSLVAHRKDCGKFLLCSNQVFLVMDCPTGLHFNSKTKRCDYPKIAKCQVKEKGNKTAAKTKNAARKPKNRPL</sequence>
<keyword evidence="1" id="KW-0147">Chitin-binding</keyword>
<dbReference type="InterPro" id="IPR002557">
    <property type="entry name" value="Chitin-bd_dom"/>
</dbReference>
<dbReference type="SMART" id="SM00494">
    <property type="entry name" value="ChtBD2"/>
    <property type="match status" value="3"/>
</dbReference>
<feature type="chain" id="PRO_5043986831" evidence="7">
    <location>
        <begin position="31"/>
        <end position="297"/>
    </location>
</feature>
<evidence type="ECO:0000256" key="7">
    <source>
        <dbReference type="SAM" id="SignalP"/>
    </source>
</evidence>
<proteinExistence type="predicted"/>
<feature type="region of interest" description="Disordered" evidence="6">
    <location>
        <begin position="277"/>
        <end position="297"/>
    </location>
</feature>
<dbReference type="SUPFAM" id="SSF57625">
    <property type="entry name" value="Invertebrate chitin-binding proteins"/>
    <property type="match status" value="3"/>
</dbReference>
<feature type="compositionally biased region" description="Low complexity" evidence="6">
    <location>
        <begin position="131"/>
        <end position="142"/>
    </location>
</feature>
<feature type="domain" description="Chitin-binding type-2" evidence="8">
    <location>
        <begin position="146"/>
        <end position="203"/>
    </location>
</feature>
<accession>A0AAU9FRX7</accession>
<evidence type="ECO:0000256" key="2">
    <source>
        <dbReference type="ARBA" id="ARBA00022729"/>
    </source>
</evidence>
<dbReference type="PANTHER" id="PTHR23301">
    <property type="entry name" value="CHITIN BINDING PERITROPHIN-A"/>
    <property type="match status" value="1"/>
</dbReference>